<organism evidence="1">
    <name type="scientific">Borrelia crocidurae DOU</name>
    <dbReference type="NCBI Taxonomy" id="1293575"/>
    <lineage>
        <taxon>Bacteria</taxon>
        <taxon>Pseudomonadati</taxon>
        <taxon>Spirochaetota</taxon>
        <taxon>Spirochaetia</taxon>
        <taxon>Spirochaetales</taxon>
        <taxon>Borreliaceae</taxon>
        <taxon>Borrelia</taxon>
    </lineage>
</organism>
<proteinExistence type="predicted"/>
<reference evidence="1" key="1">
    <citation type="submission" date="2013-02" db="EMBL/GenBank/DDBJ databases">
        <title>Comparative genomics of Borrelia species.</title>
        <authorList>
            <person name="Schwan T.G."/>
            <person name="Raffel S.J."/>
            <person name="Porcella S.F."/>
        </authorList>
    </citation>
    <scope>NUCLEOTIDE SEQUENCE</scope>
    <source>
        <strain evidence="1">DOU</strain>
        <plasmid evidence="1">unnamed</plasmid>
    </source>
</reference>
<geneLocation type="plasmid" evidence="1">
    <name>unnamed</name>
</geneLocation>
<gene>
    <name evidence="1" type="ORF">BCD_0856</name>
</gene>
<keyword evidence="1" id="KW-0614">Plasmid</keyword>
<dbReference type="HOGENOM" id="CLU_087525_0_0_12"/>
<sequence length="264" mass="30103">MDTFGKKGISIRENVFLDDKGSFSLDVKQVAKSGLEDLLSYRVISKNDLERKYYYKVCDLEFKVNICDILQPLSPEISRQLRDGFIPEDEVKDILGDVLMEQVYHSVVFGNPSKKIEGIATLPGRSKLSGTSASSLTMGTMLHQKVIEAKRKSEEYKEEFDGFYQLLLPYKFEHLLLELYHEPKYITVKDALLKDHNIITVVCKELDHPILYEPDATVMFMPILSEVNFRKFSALEGDYIYASILAGIVHFCPKEVVEITISAS</sequence>
<evidence type="ECO:0000313" key="1">
    <source>
        <dbReference type="EMBL" id="AHH06922.1"/>
    </source>
</evidence>
<protein>
    <submittedName>
        <fullName evidence="1">Uncharacterized protein</fullName>
    </submittedName>
</protein>
<accession>W5SJ25</accession>
<name>W5SJ25_9SPIR</name>
<dbReference type="RefSeq" id="WP_051480211.1">
    <property type="nucleotide sequence ID" value="NZ_CP004269.1"/>
</dbReference>
<dbReference type="EMBL" id="CP004269">
    <property type="protein sequence ID" value="AHH06922.1"/>
    <property type="molecule type" value="Genomic_DNA"/>
</dbReference>
<dbReference type="AlphaFoldDB" id="W5SJ25"/>